<dbReference type="EMBL" id="CADCXU010021531">
    <property type="protein sequence ID" value="CAB0009127.1"/>
    <property type="molecule type" value="Genomic_DNA"/>
</dbReference>
<proteinExistence type="predicted"/>
<sequence>MVSIRTKFISWKRYIGGKDPVLVINSAGTHPSHRLTTTDTLPFILWLIWRFL</sequence>
<name>A0A6H5GX35_9HEMI</name>
<protein>
    <submittedName>
        <fullName evidence="1">Uncharacterized protein</fullName>
    </submittedName>
</protein>
<dbReference type="Proteomes" id="UP000479000">
    <property type="component" value="Unassembled WGS sequence"/>
</dbReference>
<organism evidence="1 2">
    <name type="scientific">Nesidiocoris tenuis</name>
    <dbReference type="NCBI Taxonomy" id="355587"/>
    <lineage>
        <taxon>Eukaryota</taxon>
        <taxon>Metazoa</taxon>
        <taxon>Ecdysozoa</taxon>
        <taxon>Arthropoda</taxon>
        <taxon>Hexapoda</taxon>
        <taxon>Insecta</taxon>
        <taxon>Pterygota</taxon>
        <taxon>Neoptera</taxon>
        <taxon>Paraneoptera</taxon>
        <taxon>Hemiptera</taxon>
        <taxon>Heteroptera</taxon>
        <taxon>Panheteroptera</taxon>
        <taxon>Cimicomorpha</taxon>
        <taxon>Miridae</taxon>
        <taxon>Dicyphina</taxon>
        <taxon>Nesidiocoris</taxon>
    </lineage>
</organism>
<gene>
    <name evidence="1" type="ORF">NTEN_LOCUS14301</name>
</gene>
<evidence type="ECO:0000313" key="1">
    <source>
        <dbReference type="EMBL" id="CAB0009127.1"/>
    </source>
</evidence>
<dbReference type="AlphaFoldDB" id="A0A6H5GX35"/>
<accession>A0A6H5GX35</accession>
<keyword evidence="2" id="KW-1185">Reference proteome</keyword>
<evidence type="ECO:0000313" key="2">
    <source>
        <dbReference type="Proteomes" id="UP000479000"/>
    </source>
</evidence>
<reference evidence="1 2" key="1">
    <citation type="submission" date="2020-02" db="EMBL/GenBank/DDBJ databases">
        <authorList>
            <person name="Ferguson B K."/>
        </authorList>
    </citation>
    <scope>NUCLEOTIDE SEQUENCE [LARGE SCALE GENOMIC DNA]</scope>
</reference>
<feature type="non-terminal residue" evidence="1">
    <location>
        <position position="52"/>
    </location>
</feature>